<dbReference type="InterPro" id="IPR020809">
    <property type="entry name" value="Enolase_CS"/>
</dbReference>
<dbReference type="HAMAP" id="MF_00318">
    <property type="entry name" value="Enolase"/>
    <property type="match status" value="1"/>
</dbReference>
<organism evidence="11">
    <name type="scientific">Trichonympha agilis</name>
    <dbReference type="NCBI Taxonomy" id="63628"/>
    <lineage>
        <taxon>Eukaryota</taxon>
        <taxon>Metamonada</taxon>
        <taxon>Parabasalia</taxon>
        <taxon>Trichonymphida</taxon>
        <taxon>Trichonymphidae</taxon>
        <taxon>Trichonympha</taxon>
    </lineage>
</organism>
<dbReference type="GO" id="GO:0006096">
    <property type="term" value="P:glycolytic process"/>
    <property type="evidence" value="ECO:0007669"/>
    <property type="project" value="UniProtKB-UniPathway"/>
</dbReference>
<dbReference type="SUPFAM" id="SSF51604">
    <property type="entry name" value="Enolase C-terminal domain-like"/>
    <property type="match status" value="1"/>
</dbReference>
<evidence type="ECO:0000313" key="11">
    <source>
        <dbReference type="EMBL" id="BAC98826.1"/>
    </source>
</evidence>
<dbReference type="Gene3D" id="3.20.20.120">
    <property type="entry name" value="Enolase-like C-terminal domain"/>
    <property type="match status" value="1"/>
</dbReference>
<keyword evidence="7" id="KW-0456">Lyase</keyword>
<evidence type="ECO:0000256" key="6">
    <source>
        <dbReference type="ARBA" id="ARBA00023152"/>
    </source>
</evidence>
<evidence type="ECO:0000256" key="2">
    <source>
        <dbReference type="ARBA" id="ARBA00005031"/>
    </source>
</evidence>
<comment type="similarity">
    <text evidence="3">Belongs to the enolase family.</text>
</comment>
<dbReference type="PRINTS" id="PR00148">
    <property type="entry name" value="ENOLASE"/>
</dbReference>
<evidence type="ECO:0000256" key="4">
    <source>
        <dbReference type="ARBA" id="ARBA00012058"/>
    </source>
</evidence>
<dbReference type="GO" id="GO:0000287">
    <property type="term" value="F:magnesium ion binding"/>
    <property type="evidence" value="ECO:0007669"/>
    <property type="project" value="InterPro"/>
</dbReference>
<name>Q76DW2_9EUKA</name>
<dbReference type="Pfam" id="PF03952">
    <property type="entry name" value="Enolase_N"/>
    <property type="match status" value="1"/>
</dbReference>
<sequence length="492" mass="53486">MSDGEYFTKIKYDETIKKILSELEKSKPEDAFGVLSRLLKEKALPPTIDHLVGRQVLDSRGNPTVEVDVYAKHLGEVVLVARSSAPSGASTGSGEAMELRDKDNSKYGGKGTEKASANVAEKISPAVKGEKFCDLTNLDDKICKADGTELKTNIGGNACTAASFALAEAAAKLKGVELFQYLAENYYGAGKAPKKFSLPAPCFNILNGGKHAGGNLQIQEFMLTPNTKRSYPDQLRVIAEVYQHLGALLVKEHGVSAKNLGDEGGFAPNLDTPAQALDIIERAVKAAGYVPVDDVKYCLDCASSEFYNEETKKYEIEKGSWKTGDELIEYYQDLINKYPAITSIEDPFDEHDYETWTKFTAAVGSKVQIVGDDLYTTNPKTIAKGIAGKWANALLLKVNQIGTISEAFQAAKLIHNVNQNVMVSHRSGETCNSVIADIAVAIGAKYIKTGSTARGERIQKYTRLLQIYDYLKENKILNESGSKASSSCCSLI</sequence>
<evidence type="ECO:0000256" key="1">
    <source>
        <dbReference type="ARBA" id="ARBA00001946"/>
    </source>
</evidence>
<dbReference type="PANTHER" id="PTHR11902">
    <property type="entry name" value="ENOLASE"/>
    <property type="match status" value="1"/>
</dbReference>
<dbReference type="Gene3D" id="3.30.390.10">
    <property type="entry name" value="Enolase-like, N-terminal domain"/>
    <property type="match status" value="1"/>
</dbReference>
<dbReference type="EC" id="4.2.1.11" evidence="4"/>
<evidence type="ECO:0000256" key="7">
    <source>
        <dbReference type="ARBA" id="ARBA00023239"/>
    </source>
</evidence>
<dbReference type="SUPFAM" id="SSF54826">
    <property type="entry name" value="Enolase N-terminal domain-like"/>
    <property type="match status" value="1"/>
</dbReference>
<proteinExistence type="evidence at transcript level"/>
<dbReference type="InterPro" id="IPR029017">
    <property type="entry name" value="Enolase-like_N"/>
</dbReference>
<protein>
    <recommendedName>
        <fullName evidence="4">phosphopyruvate hydratase</fullName>
        <ecNumber evidence="4">4.2.1.11</ecNumber>
    </recommendedName>
</protein>
<evidence type="ECO:0000256" key="5">
    <source>
        <dbReference type="ARBA" id="ARBA00022842"/>
    </source>
</evidence>
<feature type="compositionally biased region" description="Low complexity" evidence="8">
    <location>
        <begin position="85"/>
        <end position="94"/>
    </location>
</feature>
<dbReference type="NCBIfam" id="TIGR01060">
    <property type="entry name" value="eno"/>
    <property type="match status" value="1"/>
</dbReference>
<dbReference type="SMART" id="SM01192">
    <property type="entry name" value="Enolase_C"/>
    <property type="match status" value="1"/>
</dbReference>
<dbReference type="SFLD" id="SFLDG00178">
    <property type="entry name" value="enolase"/>
    <property type="match status" value="1"/>
</dbReference>
<dbReference type="Pfam" id="PF00113">
    <property type="entry name" value="Enolase_C"/>
    <property type="match status" value="1"/>
</dbReference>
<comment type="pathway">
    <text evidence="2">Carbohydrate degradation; glycolysis; pyruvate from D-glyceraldehyde 3-phosphate: step 4/5.</text>
</comment>
<dbReference type="EMBL" id="AB107787">
    <property type="protein sequence ID" value="BAC98826.1"/>
    <property type="molecule type" value="mRNA"/>
</dbReference>
<evidence type="ECO:0000256" key="3">
    <source>
        <dbReference type="ARBA" id="ARBA00009604"/>
    </source>
</evidence>
<feature type="domain" description="Enolase C-terminal TIM barrel" evidence="9">
    <location>
        <begin position="195"/>
        <end position="479"/>
    </location>
</feature>
<dbReference type="InterPro" id="IPR020810">
    <property type="entry name" value="Enolase_C"/>
</dbReference>
<keyword evidence="5" id="KW-0460">Magnesium</keyword>
<dbReference type="UniPathway" id="UPA00109">
    <property type="reaction ID" value="UER00187"/>
</dbReference>
<evidence type="ECO:0000259" key="10">
    <source>
        <dbReference type="SMART" id="SM01193"/>
    </source>
</evidence>
<keyword evidence="6" id="KW-0324">Glycolysis</keyword>
<feature type="domain" description="Enolase N-terminal" evidence="10">
    <location>
        <begin position="48"/>
        <end position="182"/>
    </location>
</feature>
<dbReference type="SFLD" id="SFLDS00001">
    <property type="entry name" value="Enolase"/>
    <property type="match status" value="1"/>
</dbReference>
<evidence type="ECO:0000259" key="9">
    <source>
        <dbReference type="SMART" id="SM01192"/>
    </source>
</evidence>
<gene>
    <name evidence="11" type="primary">eno</name>
</gene>
<dbReference type="GO" id="GO:0004634">
    <property type="term" value="F:phosphopyruvate hydratase activity"/>
    <property type="evidence" value="ECO:0007669"/>
    <property type="project" value="UniProtKB-EC"/>
</dbReference>
<dbReference type="GO" id="GO:0000015">
    <property type="term" value="C:phosphopyruvate hydratase complex"/>
    <property type="evidence" value="ECO:0007669"/>
    <property type="project" value="InterPro"/>
</dbReference>
<evidence type="ECO:0000256" key="8">
    <source>
        <dbReference type="SAM" id="MobiDB-lite"/>
    </source>
</evidence>
<feature type="region of interest" description="Disordered" evidence="8">
    <location>
        <begin position="85"/>
        <end position="111"/>
    </location>
</feature>
<accession>Q76DW2</accession>
<dbReference type="InterPro" id="IPR036849">
    <property type="entry name" value="Enolase-like_C_sf"/>
</dbReference>
<dbReference type="PROSITE" id="PS00164">
    <property type="entry name" value="ENOLASE"/>
    <property type="match status" value="1"/>
</dbReference>
<reference evidence="11" key="1">
    <citation type="journal article" date="2004" name="Mol. Phylogenet. Evol.">
        <title>Molecular phylogenies of Parabasalia inferred from four protein genes and comparison with rRNA trees.</title>
        <authorList>
            <person name="Gerbod D."/>
            <person name="Sanders E."/>
            <person name="Moriya S."/>
            <person name="Noel C."/>
            <person name="Takasu H."/>
            <person name="Fast N.M."/>
            <person name="Delgado-Viscogliosi P."/>
            <person name="Ohkuma M."/>
            <person name="Kudo T."/>
            <person name="Capron M."/>
            <person name="Palmer J.D."/>
            <person name="Keeling P.J."/>
            <person name="Viscogliosi E."/>
        </authorList>
    </citation>
    <scope>NUCLEOTIDE SEQUENCE</scope>
</reference>
<dbReference type="SMART" id="SM01193">
    <property type="entry name" value="Enolase_N"/>
    <property type="match status" value="1"/>
</dbReference>
<dbReference type="AlphaFoldDB" id="Q76DW2"/>
<dbReference type="InterPro" id="IPR000941">
    <property type="entry name" value="Enolase"/>
</dbReference>
<comment type="cofactor">
    <cofactor evidence="1">
        <name>Mg(2+)</name>
        <dbReference type="ChEBI" id="CHEBI:18420"/>
    </cofactor>
</comment>
<dbReference type="CDD" id="cd03313">
    <property type="entry name" value="enolase"/>
    <property type="match status" value="1"/>
</dbReference>
<dbReference type="PANTHER" id="PTHR11902:SF1">
    <property type="entry name" value="ENOLASE"/>
    <property type="match status" value="1"/>
</dbReference>
<dbReference type="InterPro" id="IPR020811">
    <property type="entry name" value="Enolase_N"/>
</dbReference>
<dbReference type="SFLD" id="SFLDF00002">
    <property type="entry name" value="enolase"/>
    <property type="match status" value="1"/>
</dbReference>